<reference evidence="1 2" key="1">
    <citation type="journal article" date="2013" name="Genome Announc.">
        <title>Complete Genome Sequence of Glaciecola psychrophila Strain 170T.</title>
        <authorList>
            <person name="Yin J."/>
            <person name="Chen J."/>
            <person name="Liu G."/>
            <person name="Yu Y."/>
            <person name="Song L."/>
            <person name="Wang X."/>
            <person name="Qu X."/>
        </authorList>
    </citation>
    <scope>NUCLEOTIDE SEQUENCE [LARGE SCALE GENOMIC DNA]</scope>
    <source>
        <strain evidence="1 2">170</strain>
    </source>
</reference>
<dbReference type="PATRIC" id="fig|1129794.4.peg.2801"/>
<dbReference type="AlphaFoldDB" id="K6YU80"/>
<dbReference type="HOGENOM" id="CLU_3274053_0_0_6"/>
<dbReference type="KEGG" id="gps:C427_2816"/>
<evidence type="ECO:0000313" key="2">
    <source>
        <dbReference type="Proteomes" id="UP000011864"/>
    </source>
</evidence>
<accession>K6YU80</accession>
<organism evidence="1 2">
    <name type="scientific">Paraglaciecola psychrophila 170</name>
    <dbReference type="NCBI Taxonomy" id="1129794"/>
    <lineage>
        <taxon>Bacteria</taxon>
        <taxon>Pseudomonadati</taxon>
        <taxon>Pseudomonadota</taxon>
        <taxon>Gammaproteobacteria</taxon>
        <taxon>Alteromonadales</taxon>
        <taxon>Alteromonadaceae</taxon>
        <taxon>Paraglaciecola</taxon>
    </lineage>
</organism>
<protein>
    <submittedName>
        <fullName evidence="1">Uncharacterized protein</fullName>
    </submittedName>
</protein>
<keyword evidence="2" id="KW-1185">Reference proteome</keyword>
<gene>
    <name evidence="1" type="ORF">C427_2816</name>
</gene>
<name>K6YU80_9ALTE</name>
<proteinExistence type="predicted"/>
<dbReference type="Proteomes" id="UP000011864">
    <property type="component" value="Chromosome"/>
</dbReference>
<sequence length="41" mass="4769">MFVDDENKVFKTTPLEFHSQKHTTSIDELTWQQNSSATITL</sequence>
<evidence type="ECO:0000313" key="1">
    <source>
        <dbReference type="EMBL" id="AGH44925.1"/>
    </source>
</evidence>
<dbReference type="EMBL" id="CP003837">
    <property type="protein sequence ID" value="AGH44925.1"/>
    <property type="molecule type" value="Genomic_DNA"/>
</dbReference>